<evidence type="ECO:0000256" key="3">
    <source>
        <dbReference type="ARBA" id="ARBA00023002"/>
    </source>
</evidence>
<dbReference type="GO" id="GO:0043115">
    <property type="term" value="F:precorrin-2 dehydrogenase activity"/>
    <property type="evidence" value="ECO:0007669"/>
    <property type="project" value="UniProtKB-EC"/>
</dbReference>
<dbReference type="PANTHER" id="PTHR35330:SF1">
    <property type="entry name" value="SIROHEME BIOSYNTHESIS PROTEIN MET8"/>
    <property type="match status" value="1"/>
</dbReference>
<evidence type="ECO:0000256" key="2">
    <source>
        <dbReference type="ARBA" id="ARBA00012400"/>
    </source>
</evidence>
<dbReference type="GO" id="GO:0004325">
    <property type="term" value="F:ferrochelatase activity"/>
    <property type="evidence" value="ECO:0007669"/>
    <property type="project" value="InterPro"/>
</dbReference>
<protein>
    <recommendedName>
        <fullName evidence="2">precorrin-2 dehydrogenase</fullName>
        <ecNumber evidence="2">1.3.1.76</ecNumber>
    </recommendedName>
</protein>
<organism evidence="7 8">
    <name type="scientific">Pseudobacillus wudalianchiensis</name>
    <dbReference type="NCBI Taxonomy" id="1743143"/>
    <lineage>
        <taxon>Bacteria</taxon>
        <taxon>Bacillati</taxon>
        <taxon>Bacillota</taxon>
        <taxon>Bacilli</taxon>
        <taxon>Bacillales</taxon>
        <taxon>Bacillaceae</taxon>
        <taxon>Pseudobacillus</taxon>
    </lineage>
</organism>
<dbReference type="InterPro" id="IPR036291">
    <property type="entry name" value="NAD(P)-bd_dom_sf"/>
</dbReference>
<proteinExistence type="predicted"/>
<dbReference type="Gene3D" id="3.40.50.720">
    <property type="entry name" value="NAD(P)-binding Rossmann-like Domain"/>
    <property type="match status" value="1"/>
</dbReference>
<dbReference type="Gene3D" id="1.10.8.610">
    <property type="entry name" value="SirC, precorrin-2 dehydrogenase, C-terminal helical domain-like"/>
    <property type="match status" value="1"/>
</dbReference>
<dbReference type="GO" id="GO:0019354">
    <property type="term" value="P:siroheme biosynthetic process"/>
    <property type="evidence" value="ECO:0007669"/>
    <property type="project" value="UniProtKB-UniPathway"/>
</dbReference>
<keyword evidence="4" id="KW-0520">NAD</keyword>
<dbReference type="InterPro" id="IPR006367">
    <property type="entry name" value="Sirohaem_synthase_N"/>
</dbReference>
<accession>A0A1B9ANF7</accession>
<dbReference type="EMBL" id="MAYT01000027">
    <property type="protein sequence ID" value="OCA85188.1"/>
    <property type="molecule type" value="Genomic_DNA"/>
</dbReference>
<name>A0A1B9ANF7_9BACI</name>
<comment type="pathway">
    <text evidence="1">Porphyrin-containing compound metabolism; siroheme biosynthesis; sirohydrochlorin from precorrin-2: step 1/1.</text>
</comment>
<keyword evidence="3" id="KW-0560">Oxidoreductase</keyword>
<evidence type="ECO:0000313" key="8">
    <source>
        <dbReference type="Proteomes" id="UP000092578"/>
    </source>
</evidence>
<dbReference type="SUPFAM" id="SSF75615">
    <property type="entry name" value="Siroheme synthase middle domains-like"/>
    <property type="match status" value="1"/>
</dbReference>
<dbReference type="RefSeq" id="WP_065411157.1">
    <property type="nucleotide sequence ID" value="NZ_MAYT01000027.1"/>
</dbReference>
<comment type="catalytic activity">
    <reaction evidence="6">
        <text>precorrin-2 + NAD(+) = sirohydrochlorin + NADH + 2 H(+)</text>
        <dbReference type="Rhea" id="RHEA:15613"/>
        <dbReference type="ChEBI" id="CHEBI:15378"/>
        <dbReference type="ChEBI" id="CHEBI:57540"/>
        <dbReference type="ChEBI" id="CHEBI:57945"/>
        <dbReference type="ChEBI" id="CHEBI:58351"/>
        <dbReference type="ChEBI" id="CHEBI:58827"/>
        <dbReference type="EC" id="1.3.1.76"/>
    </reaction>
</comment>
<evidence type="ECO:0000256" key="6">
    <source>
        <dbReference type="ARBA" id="ARBA00047561"/>
    </source>
</evidence>
<dbReference type="UniPathway" id="UPA00262">
    <property type="reaction ID" value="UER00222"/>
</dbReference>
<reference evidence="8" key="1">
    <citation type="submission" date="2016-05" db="EMBL/GenBank/DDBJ databases">
        <authorList>
            <person name="Liu B."/>
            <person name="Wang J."/>
            <person name="Zhu Y."/>
            <person name="Liu G."/>
            <person name="Chen Q."/>
            <person name="Chen Z."/>
            <person name="Lan J."/>
            <person name="Che J."/>
            <person name="Ge C."/>
            <person name="Shi H."/>
            <person name="Pan Z."/>
            <person name="Liu X."/>
        </authorList>
    </citation>
    <scope>NUCLEOTIDE SEQUENCE [LARGE SCALE GENOMIC DNA]</scope>
    <source>
        <strain evidence="8">FJAT-27215</strain>
    </source>
</reference>
<evidence type="ECO:0000256" key="5">
    <source>
        <dbReference type="ARBA" id="ARBA00023244"/>
    </source>
</evidence>
<dbReference type="PANTHER" id="PTHR35330">
    <property type="entry name" value="SIROHEME BIOSYNTHESIS PROTEIN MET8"/>
    <property type="match status" value="1"/>
</dbReference>
<dbReference type="InterPro" id="IPR042518">
    <property type="entry name" value="SirC_C"/>
</dbReference>
<dbReference type="SUPFAM" id="SSF51735">
    <property type="entry name" value="NAD(P)-binding Rossmann-fold domains"/>
    <property type="match status" value="1"/>
</dbReference>
<dbReference type="Proteomes" id="UP000092578">
    <property type="component" value="Unassembled WGS sequence"/>
</dbReference>
<sequence length="212" mass="23496">MLYPVMLNIAGKKAVVVGGGSVAVRKARSLIEAGALVEVISPEIAEAMEELLDVHEIKWRKKEFAPADLTDAFIVIAATNSQETNEFIQRSASSYQLVNRVDDPKESSFIVPASFKKDKLCVAVSTHGASPALSKRIIQELKEQFDASYISYVTFLDECRAAVKRLCPDSSGRKMMLKRLASSAFEEKAKAASPAERDQLLTEIVRDWREMQ</sequence>
<evidence type="ECO:0000256" key="4">
    <source>
        <dbReference type="ARBA" id="ARBA00023027"/>
    </source>
</evidence>
<keyword evidence="8" id="KW-1185">Reference proteome</keyword>
<evidence type="ECO:0000256" key="1">
    <source>
        <dbReference type="ARBA" id="ARBA00005010"/>
    </source>
</evidence>
<dbReference type="EC" id="1.3.1.76" evidence="2"/>
<dbReference type="Pfam" id="PF13241">
    <property type="entry name" value="NAD_binding_7"/>
    <property type="match status" value="1"/>
</dbReference>
<keyword evidence="5" id="KW-0627">Porphyrin biosynthesis</keyword>
<evidence type="ECO:0000313" key="7">
    <source>
        <dbReference type="EMBL" id="OCA85188.1"/>
    </source>
</evidence>
<dbReference type="NCBIfam" id="TIGR01470">
    <property type="entry name" value="cysG_Nterm"/>
    <property type="match status" value="1"/>
</dbReference>
<dbReference type="InterPro" id="IPR028161">
    <property type="entry name" value="Met8-like"/>
</dbReference>
<dbReference type="AlphaFoldDB" id="A0A1B9ANF7"/>
<gene>
    <name evidence="7" type="ORF">A8F95_10960</name>
</gene>
<comment type="caution">
    <text evidence="7">The sequence shown here is derived from an EMBL/GenBank/DDBJ whole genome shotgun (WGS) entry which is preliminary data.</text>
</comment>